<dbReference type="InterPro" id="IPR014729">
    <property type="entry name" value="Rossmann-like_a/b/a_fold"/>
</dbReference>
<accession>N1MKL9</accession>
<dbReference type="AlphaFoldDB" id="N1MKL9"/>
<dbReference type="InterPro" id="IPR006015">
    <property type="entry name" value="Universal_stress_UspA"/>
</dbReference>
<dbReference type="CDD" id="cd00293">
    <property type="entry name" value="USP-like"/>
    <property type="match status" value="2"/>
</dbReference>
<reference evidence="3 4" key="1">
    <citation type="submission" date="2013-03" db="EMBL/GenBank/DDBJ databases">
        <authorList>
            <person name="Le V."/>
        </authorList>
    </citation>
    <scope>NUCLEOTIDE SEQUENCE [LARGE SCALE GENOMIC DNA]</scope>
    <source>
        <strain evidence="3 4">BiD32</strain>
    </source>
</reference>
<protein>
    <submittedName>
        <fullName evidence="3">Universal stress protein</fullName>
    </submittedName>
</protein>
<dbReference type="InterPro" id="IPR006016">
    <property type="entry name" value="UspA"/>
</dbReference>
<proteinExistence type="inferred from homology"/>
<comment type="similarity">
    <text evidence="1">Belongs to the universal stress protein A family.</text>
</comment>
<feature type="domain" description="UspA" evidence="2">
    <location>
        <begin position="65"/>
        <end position="201"/>
    </location>
</feature>
<dbReference type="Gene3D" id="3.40.50.620">
    <property type="entry name" value="HUPs"/>
    <property type="match status" value="2"/>
</dbReference>
<sequence length="210" mass="23218">MIVEEGNPAEKLIDLAIREQCDLIVTGDAGPESLSRMIFGSTINRIVRGSTAPVLMVHDRPTRRYRDIVIATDFTEASLQALQTVAAFFPTSDLTLFHGYDIPYAGFIVDRDIESELRSIEKEITTKFMADARITPNVKSRTAVMIEHGSPDALLGDFIDEHSSDLTVIGSHGRGAIFDALIGSNAKRLVERLEGDLLIIRYIEGEQADR</sequence>
<dbReference type="Pfam" id="PF00582">
    <property type="entry name" value="Usp"/>
    <property type="match status" value="2"/>
</dbReference>
<dbReference type="SUPFAM" id="SSF52402">
    <property type="entry name" value="Adenine nucleotide alpha hydrolases-like"/>
    <property type="match status" value="2"/>
</dbReference>
<dbReference type="Proteomes" id="UP000013201">
    <property type="component" value="Unassembled WGS sequence"/>
</dbReference>
<reference evidence="4" key="2">
    <citation type="submission" date="2013-04" db="EMBL/GenBank/DDBJ databases">
        <title>Bisphenol A degrading Sphingobium sp. strain BiD32.</title>
        <authorList>
            <person name="Nielsen J.L."/>
            <person name="Zhou N.A."/>
            <person name="Kjeldal H."/>
        </authorList>
    </citation>
    <scope>NUCLEOTIDE SEQUENCE [LARGE SCALE GENOMIC DNA]</scope>
    <source>
        <strain evidence="4">BiD32</strain>
    </source>
</reference>
<dbReference type="PANTHER" id="PTHR46268:SF6">
    <property type="entry name" value="UNIVERSAL STRESS PROTEIN UP12"/>
    <property type="match status" value="1"/>
</dbReference>
<feature type="domain" description="UspA" evidence="2">
    <location>
        <begin position="2"/>
        <end position="58"/>
    </location>
</feature>
<evidence type="ECO:0000259" key="2">
    <source>
        <dbReference type="Pfam" id="PF00582"/>
    </source>
</evidence>
<evidence type="ECO:0000313" key="3">
    <source>
        <dbReference type="EMBL" id="CCW17279.1"/>
    </source>
</evidence>
<comment type="caution">
    <text evidence="3">The sequence shown here is derived from an EMBL/GenBank/DDBJ whole genome shotgun (WGS) entry which is preliminary data.</text>
</comment>
<keyword evidence="4" id="KW-1185">Reference proteome</keyword>
<gene>
    <name evidence="3" type="ORF">EBBID32_16180</name>
</gene>
<dbReference type="PANTHER" id="PTHR46268">
    <property type="entry name" value="STRESS RESPONSE PROTEIN NHAX"/>
    <property type="match status" value="1"/>
</dbReference>
<dbReference type="EMBL" id="CAVK010000072">
    <property type="protein sequence ID" value="CCW17279.1"/>
    <property type="molecule type" value="Genomic_DNA"/>
</dbReference>
<evidence type="ECO:0000313" key="4">
    <source>
        <dbReference type="Proteomes" id="UP000013201"/>
    </source>
</evidence>
<name>N1MKL9_9SPHN</name>
<dbReference type="PRINTS" id="PR01438">
    <property type="entry name" value="UNVRSLSTRESS"/>
</dbReference>
<evidence type="ECO:0000256" key="1">
    <source>
        <dbReference type="ARBA" id="ARBA00008791"/>
    </source>
</evidence>
<organism evidence="3 4">
    <name type="scientific">Sphingobium indicum BiD32</name>
    <dbReference type="NCBI Taxonomy" id="1301087"/>
    <lineage>
        <taxon>Bacteria</taxon>
        <taxon>Pseudomonadati</taxon>
        <taxon>Pseudomonadota</taxon>
        <taxon>Alphaproteobacteria</taxon>
        <taxon>Sphingomonadales</taxon>
        <taxon>Sphingomonadaceae</taxon>
        <taxon>Sphingobium</taxon>
    </lineage>
</organism>